<accession>A0A1M5B6P3</accession>
<keyword evidence="2" id="KW-1185">Reference proteome</keyword>
<protein>
    <submittedName>
        <fullName evidence="1">Uncharacterized protein</fullName>
    </submittedName>
</protein>
<evidence type="ECO:0000313" key="1">
    <source>
        <dbReference type="EMBL" id="SHF38183.1"/>
    </source>
</evidence>
<sequence length="68" mass="7849">MLILQSLIELTELVPVESYSMMVARTKVMQAQFEGTINESLKRDALYCVISFHNFNHASCRKWEGILN</sequence>
<gene>
    <name evidence="1" type="ORF">SAMN05444392_1192</name>
</gene>
<name>A0A1M5B6P3_9BACL</name>
<dbReference type="Proteomes" id="UP000184476">
    <property type="component" value="Unassembled WGS sequence"/>
</dbReference>
<evidence type="ECO:0000313" key="2">
    <source>
        <dbReference type="Proteomes" id="UP000184476"/>
    </source>
</evidence>
<organism evidence="1 2">
    <name type="scientific">Seinonella peptonophila</name>
    <dbReference type="NCBI Taxonomy" id="112248"/>
    <lineage>
        <taxon>Bacteria</taxon>
        <taxon>Bacillati</taxon>
        <taxon>Bacillota</taxon>
        <taxon>Bacilli</taxon>
        <taxon>Bacillales</taxon>
        <taxon>Thermoactinomycetaceae</taxon>
        <taxon>Seinonella</taxon>
    </lineage>
</organism>
<dbReference type="EMBL" id="FQVL01000019">
    <property type="protein sequence ID" value="SHF38183.1"/>
    <property type="molecule type" value="Genomic_DNA"/>
</dbReference>
<proteinExistence type="predicted"/>
<dbReference type="AlphaFoldDB" id="A0A1M5B6P3"/>
<reference evidence="1 2" key="1">
    <citation type="submission" date="2016-11" db="EMBL/GenBank/DDBJ databases">
        <authorList>
            <person name="Jaros S."/>
            <person name="Januszkiewicz K."/>
            <person name="Wedrychowicz H."/>
        </authorList>
    </citation>
    <scope>NUCLEOTIDE SEQUENCE [LARGE SCALE GENOMIC DNA]</scope>
    <source>
        <strain evidence="1 2">DSM 44666</strain>
    </source>
</reference>